<dbReference type="GO" id="GO:0051213">
    <property type="term" value="F:dioxygenase activity"/>
    <property type="evidence" value="ECO:0007669"/>
    <property type="project" value="UniProtKB-KW"/>
</dbReference>
<feature type="region of interest" description="Disordered" evidence="13">
    <location>
        <begin position="87"/>
        <end position="115"/>
    </location>
</feature>
<keyword evidence="8" id="KW-0408">Iron</keyword>
<evidence type="ECO:0000256" key="2">
    <source>
        <dbReference type="ARBA" id="ARBA00022723"/>
    </source>
</evidence>
<evidence type="ECO:0000313" key="16">
    <source>
        <dbReference type="EMBL" id="CAF3831435.1"/>
    </source>
</evidence>
<dbReference type="Pfam" id="PF17811">
    <property type="entry name" value="JHD"/>
    <property type="match status" value="1"/>
</dbReference>
<dbReference type="SMART" id="SM00249">
    <property type="entry name" value="PHD"/>
    <property type="match status" value="1"/>
</dbReference>
<dbReference type="Gene3D" id="2.60.120.650">
    <property type="entry name" value="Cupin"/>
    <property type="match status" value="2"/>
</dbReference>
<keyword evidence="9" id="KW-0805">Transcription regulation</keyword>
<evidence type="ECO:0000313" key="17">
    <source>
        <dbReference type="Proteomes" id="UP000663866"/>
    </source>
</evidence>
<comment type="caution">
    <text evidence="16">The sequence shown here is derived from an EMBL/GenBank/DDBJ whole genome shotgun (WGS) entry which is preliminary data.</text>
</comment>
<dbReference type="InterPro" id="IPR041070">
    <property type="entry name" value="JHD"/>
</dbReference>
<evidence type="ECO:0000256" key="12">
    <source>
        <dbReference type="PROSITE-ProRule" id="PRU00146"/>
    </source>
</evidence>
<evidence type="ECO:0000259" key="15">
    <source>
        <dbReference type="PROSITE" id="PS51184"/>
    </source>
</evidence>
<dbReference type="GO" id="GO:0008270">
    <property type="term" value="F:zinc ion binding"/>
    <property type="evidence" value="ECO:0007669"/>
    <property type="project" value="UniProtKB-KW"/>
</dbReference>
<evidence type="ECO:0000256" key="4">
    <source>
        <dbReference type="ARBA" id="ARBA00022833"/>
    </source>
</evidence>
<feature type="region of interest" description="Disordered" evidence="13">
    <location>
        <begin position="204"/>
        <end position="234"/>
    </location>
</feature>
<dbReference type="PANTHER" id="PTHR23123">
    <property type="entry name" value="PHD/F-BOX CONTAINING PROTEIN"/>
    <property type="match status" value="1"/>
</dbReference>
<feature type="compositionally biased region" description="Basic and acidic residues" evidence="13">
    <location>
        <begin position="1"/>
        <end position="12"/>
    </location>
</feature>
<evidence type="ECO:0000256" key="11">
    <source>
        <dbReference type="ARBA" id="ARBA00023242"/>
    </source>
</evidence>
<feature type="domain" description="PHD-type" evidence="14">
    <location>
        <begin position="26"/>
        <end position="82"/>
    </location>
</feature>
<dbReference type="PROSITE" id="PS01359">
    <property type="entry name" value="ZF_PHD_1"/>
    <property type="match status" value="1"/>
</dbReference>
<accession>A0A819DS49</accession>
<comment type="subcellular location">
    <subcellularLocation>
        <location evidence="1">Nucleus</location>
    </subcellularLocation>
</comment>
<organism evidence="16 17">
    <name type="scientific">Rotaria magnacalcarata</name>
    <dbReference type="NCBI Taxonomy" id="392030"/>
    <lineage>
        <taxon>Eukaryota</taxon>
        <taxon>Metazoa</taxon>
        <taxon>Spiralia</taxon>
        <taxon>Gnathifera</taxon>
        <taxon>Rotifera</taxon>
        <taxon>Eurotatoria</taxon>
        <taxon>Bdelloidea</taxon>
        <taxon>Philodinida</taxon>
        <taxon>Philodinidae</taxon>
        <taxon>Rotaria</taxon>
    </lineage>
</organism>
<evidence type="ECO:0000256" key="10">
    <source>
        <dbReference type="ARBA" id="ARBA00023163"/>
    </source>
</evidence>
<feature type="compositionally biased region" description="Polar residues" evidence="13">
    <location>
        <begin position="520"/>
        <end position="534"/>
    </location>
</feature>
<dbReference type="InterPro" id="IPR003347">
    <property type="entry name" value="JmjC_dom"/>
</dbReference>
<dbReference type="InterPro" id="IPR019786">
    <property type="entry name" value="Zinc_finger_PHD-type_CS"/>
</dbReference>
<keyword evidence="6" id="KW-0223">Dioxygenase</keyword>
<dbReference type="SMART" id="SM00558">
    <property type="entry name" value="JmjC"/>
    <property type="match status" value="1"/>
</dbReference>
<dbReference type="GO" id="GO:0006325">
    <property type="term" value="P:chromatin organization"/>
    <property type="evidence" value="ECO:0007669"/>
    <property type="project" value="UniProtKB-KW"/>
</dbReference>
<dbReference type="InterPro" id="IPR050690">
    <property type="entry name" value="JHDM1_Histone_Demethylase"/>
</dbReference>
<evidence type="ECO:0000256" key="8">
    <source>
        <dbReference type="ARBA" id="ARBA00023004"/>
    </source>
</evidence>
<evidence type="ECO:0000259" key="14">
    <source>
        <dbReference type="PROSITE" id="PS50016"/>
    </source>
</evidence>
<keyword evidence="4" id="KW-0862">Zinc</keyword>
<proteinExistence type="predicted"/>
<dbReference type="PROSITE" id="PS50016">
    <property type="entry name" value="ZF_PHD_2"/>
    <property type="match status" value="1"/>
</dbReference>
<name>A0A819DS49_9BILA</name>
<evidence type="ECO:0000256" key="9">
    <source>
        <dbReference type="ARBA" id="ARBA00023015"/>
    </source>
</evidence>
<keyword evidence="10" id="KW-0804">Transcription</keyword>
<dbReference type="InterPro" id="IPR019787">
    <property type="entry name" value="Znf_PHD-finger"/>
</dbReference>
<dbReference type="Gene3D" id="3.30.40.10">
    <property type="entry name" value="Zinc/RING finger domain, C3HC4 (zinc finger)"/>
    <property type="match status" value="1"/>
</dbReference>
<dbReference type="GO" id="GO:0005634">
    <property type="term" value="C:nucleus"/>
    <property type="evidence" value="ECO:0007669"/>
    <property type="project" value="UniProtKB-SubCell"/>
</dbReference>
<evidence type="ECO:0000256" key="13">
    <source>
        <dbReference type="SAM" id="MobiDB-lite"/>
    </source>
</evidence>
<feature type="domain" description="JmjC" evidence="15">
    <location>
        <begin position="214"/>
        <end position="361"/>
    </location>
</feature>
<feature type="region of interest" description="Disordered" evidence="13">
    <location>
        <begin position="1"/>
        <end position="21"/>
    </location>
</feature>
<protein>
    <submittedName>
        <fullName evidence="16">Uncharacterized protein</fullName>
    </submittedName>
</protein>
<evidence type="ECO:0000256" key="1">
    <source>
        <dbReference type="ARBA" id="ARBA00004123"/>
    </source>
</evidence>
<keyword evidence="3 12" id="KW-0863">Zinc-finger</keyword>
<feature type="compositionally biased region" description="Polar residues" evidence="13">
    <location>
        <begin position="225"/>
        <end position="234"/>
    </location>
</feature>
<keyword evidence="2" id="KW-0479">Metal-binding</keyword>
<dbReference type="Gene3D" id="1.20.58.1360">
    <property type="match status" value="1"/>
</dbReference>
<sequence length="567" mass="64844">MSQRHATSEKSKTKNSSSPTNLNDEPRYCICQKREDELNEDDNDFMIECDGCNGWFHGKCIDLSDRIADDIEKYFCHECSKQHGSSIFKQRKNQHRRDYSDANADNKPTQSGTPDFINKLKRRIFPGCESVVTRLKGNHLTPEYLATYGFTQPILISNRDGLDMTLPNRTITLAEIRDAVGQDRFIDIIDCEKQKSTWPLQTPLLKKKRRPVSSTDTDQSEDEQFGTSDSNNFENFERPEVAKYCLLSPQSSYTDFHVDFGGSSVWYSVVRGEKIFYIIEPTDENLQKYAEWSGSPTESEVFLGDNVSHCYKMHLREENTILIPPGWIHAVYTVTDSLVFGGNFLQSMGVDMQLRIYELERFAQVPNKFQFPLFETFHWYAAKTFYEELKECNESNSSIINPITQHACESILHYMSKWVSADKRTRCGSACVSKPLSKSILASPIKLVVPMEPKQELTHMNKTKIKVKCRRLSSEAENIKNKDSSVGAGMKLTIKTTLSGCRKPNNNREMIPSLSKKKTAQTISSAKQQKISTANDVPVKQEELPKISYTLDLEAKRQRFIQPANNQ</sequence>
<dbReference type="InterPro" id="IPR011011">
    <property type="entry name" value="Znf_FYVE_PHD"/>
</dbReference>
<dbReference type="AlphaFoldDB" id="A0A819DS49"/>
<evidence type="ECO:0000256" key="6">
    <source>
        <dbReference type="ARBA" id="ARBA00022964"/>
    </source>
</evidence>
<dbReference type="PROSITE" id="PS51184">
    <property type="entry name" value="JMJC"/>
    <property type="match status" value="1"/>
</dbReference>
<keyword evidence="17" id="KW-1185">Reference proteome</keyword>
<evidence type="ECO:0000256" key="5">
    <source>
        <dbReference type="ARBA" id="ARBA00022853"/>
    </source>
</evidence>
<keyword evidence="5" id="KW-0156">Chromatin regulator</keyword>
<evidence type="ECO:0000256" key="3">
    <source>
        <dbReference type="ARBA" id="ARBA00022771"/>
    </source>
</evidence>
<feature type="region of interest" description="Disordered" evidence="13">
    <location>
        <begin position="501"/>
        <end position="534"/>
    </location>
</feature>
<dbReference type="InterPro" id="IPR001965">
    <property type="entry name" value="Znf_PHD"/>
</dbReference>
<dbReference type="Pfam" id="PF02373">
    <property type="entry name" value="JmjC"/>
    <property type="match status" value="1"/>
</dbReference>
<dbReference type="EMBL" id="CAJOBG010000572">
    <property type="protein sequence ID" value="CAF3831435.1"/>
    <property type="molecule type" value="Genomic_DNA"/>
</dbReference>
<dbReference type="Proteomes" id="UP000663866">
    <property type="component" value="Unassembled WGS sequence"/>
</dbReference>
<dbReference type="Pfam" id="PF00628">
    <property type="entry name" value="PHD"/>
    <property type="match status" value="1"/>
</dbReference>
<keyword evidence="11" id="KW-0539">Nucleus</keyword>
<dbReference type="SUPFAM" id="SSF51197">
    <property type="entry name" value="Clavaminate synthase-like"/>
    <property type="match status" value="1"/>
</dbReference>
<keyword evidence="7" id="KW-0560">Oxidoreductase</keyword>
<dbReference type="InterPro" id="IPR013083">
    <property type="entry name" value="Znf_RING/FYVE/PHD"/>
</dbReference>
<dbReference type="SUPFAM" id="SSF57903">
    <property type="entry name" value="FYVE/PHD zinc finger"/>
    <property type="match status" value="1"/>
</dbReference>
<gene>
    <name evidence="16" type="ORF">OVN521_LOCUS5678</name>
</gene>
<reference evidence="16" key="1">
    <citation type="submission" date="2021-02" db="EMBL/GenBank/DDBJ databases">
        <authorList>
            <person name="Nowell W R."/>
        </authorList>
    </citation>
    <scope>NUCLEOTIDE SEQUENCE</scope>
</reference>
<evidence type="ECO:0000256" key="7">
    <source>
        <dbReference type="ARBA" id="ARBA00023002"/>
    </source>
</evidence>